<dbReference type="InterPro" id="IPR030836">
    <property type="entry name" value="ABC_peri_PhnD-like"/>
</dbReference>
<comment type="caution">
    <text evidence="3">The sequence shown here is derived from an EMBL/GenBank/DDBJ whole genome shotgun (WGS) entry which is preliminary data.</text>
</comment>
<evidence type="ECO:0000256" key="1">
    <source>
        <dbReference type="ARBA" id="ARBA00007162"/>
    </source>
</evidence>
<dbReference type="Gene3D" id="3.40.190.10">
    <property type="entry name" value="Periplasmic binding protein-like II"/>
    <property type="match status" value="2"/>
</dbReference>
<gene>
    <name evidence="3" type="ORF">HKN21_16660</name>
</gene>
<sequence>MQFQRLSLRLGLGFLFLFAIGCSSQESAESPVLRFSAIPDDNTSELNRKFQPVARYLSEQLGVEVEYVASADYGASVEMFKNGDIHLAWFGGLTGVQARQGVPGAKAIAQGVEDPKYFSYFIANTSSGLRFSESFPNEIAGRTFTFGSPKSTSGRLMPEHFIREATGKDPRSFFKKEFGFSGSHDKTIEQVAAGAYEVGAVSYRTYDAWVAEGKVDPANVQVIWKTPFYADYNFTAHPALEERFGEGFTARLTEVILEISDPDLLEAFRRTGFIPAKNEDFRAILEVARSLRMAR</sequence>
<dbReference type="GO" id="GO:0055085">
    <property type="term" value="P:transmembrane transport"/>
    <property type="evidence" value="ECO:0007669"/>
    <property type="project" value="InterPro"/>
</dbReference>
<proteinExistence type="inferred from homology"/>
<dbReference type="Pfam" id="PF12974">
    <property type="entry name" value="Phosphonate-bd"/>
    <property type="match status" value="1"/>
</dbReference>
<comment type="similarity">
    <text evidence="1">Belongs to the phosphate/phosphite/phosphonate binding protein family.</text>
</comment>
<evidence type="ECO:0000313" key="4">
    <source>
        <dbReference type="Proteomes" id="UP000547674"/>
    </source>
</evidence>
<evidence type="ECO:0000313" key="3">
    <source>
        <dbReference type="EMBL" id="NNF08394.1"/>
    </source>
</evidence>
<dbReference type="EMBL" id="JABDJR010000670">
    <property type="protein sequence ID" value="NNF08394.1"/>
    <property type="molecule type" value="Genomic_DNA"/>
</dbReference>
<accession>A0A7Y2EEI9</accession>
<dbReference type="PANTHER" id="PTHR35841:SF1">
    <property type="entry name" value="PHOSPHONATES-BINDING PERIPLASMIC PROTEIN"/>
    <property type="match status" value="1"/>
</dbReference>
<dbReference type="NCBIfam" id="TIGR04553">
    <property type="entry name" value="ABC_peri_selen"/>
    <property type="match status" value="1"/>
</dbReference>
<dbReference type="InterPro" id="IPR005770">
    <property type="entry name" value="PhnD"/>
</dbReference>
<name>A0A7Y2EEI9_UNCEI</name>
<evidence type="ECO:0000256" key="2">
    <source>
        <dbReference type="ARBA" id="ARBA00022729"/>
    </source>
</evidence>
<protein>
    <submittedName>
        <fullName evidence="3">Putative selenate ABC transporter substrate-binding protein</fullName>
    </submittedName>
</protein>
<dbReference type="GO" id="GO:0043190">
    <property type="term" value="C:ATP-binding cassette (ABC) transporter complex"/>
    <property type="evidence" value="ECO:0007669"/>
    <property type="project" value="InterPro"/>
</dbReference>
<dbReference type="SUPFAM" id="SSF53850">
    <property type="entry name" value="Periplasmic binding protein-like II"/>
    <property type="match status" value="1"/>
</dbReference>
<organism evidence="3 4">
    <name type="scientific">Eiseniibacteriota bacterium</name>
    <dbReference type="NCBI Taxonomy" id="2212470"/>
    <lineage>
        <taxon>Bacteria</taxon>
        <taxon>Candidatus Eiseniibacteriota</taxon>
    </lineage>
</organism>
<keyword evidence="2" id="KW-0732">Signal</keyword>
<dbReference type="NCBIfam" id="TIGR01098">
    <property type="entry name" value="3A0109s03R"/>
    <property type="match status" value="1"/>
</dbReference>
<dbReference type="AlphaFoldDB" id="A0A7Y2EEI9"/>
<reference evidence="3 4" key="1">
    <citation type="submission" date="2020-03" db="EMBL/GenBank/DDBJ databases">
        <title>Metabolic flexibility allows generalist bacteria to become dominant in a frequently disturbed ecosystem.</title>
        <authorList>
            <person name="Chen Y.-J."/>
            <person name="Leung P.M."/>
            <person name="Bay S.K."/>
            <person name="Hugenholtz P."/>
            <person name="Kessler A.J."/>
            <person name="Shelley G."/>
            <person name="Waite D.W."/>
            <person name="Cook P.L."/>
            <person name="Greening C."/>
        </authorList>
    </citation>
    <scope>NUCLEOTIDE SEQUENCE [LARGE SCALE GENOMIC DNA]</scope>
    <source>
        <strain evidence="3">SS_bin_28</strain>
    </source>
</reference>
<dbReference type="Proteomes" id="UP000547674">
    <property type="component" value="Unassembled WGS sequence"/>
</dbReference>
<dbReference type="PROSITE" id="PS51257">
    <property type="entry name" value="PROKAR_LIPOPROTEIN"/>
    <property type="match status" value="1"/>
</dbReference>
<dbReference type="PANTHER" id="PTHR35841">
    <property type="entry name" value="PHOSPHONATES-BINDING PERIPLASMIC PROTEIN"/>
    <property type="match status" value="1"/>
</dbReference>